<accession>A0A2W1JKI7</accession>
<dbReference type="InterPro" id="IPR011335">
    <property type="entry name" value="Restrct_endonuc-II-like"/>
</dbReference>
<gene>
    <name evidence="2" type="ORF">C1752_01684</name>
</gene>
<dbReference type="OrthoDB" id="461333at2"/>
<dbReference type="InterPro" id="IPR012296">
    <property type="entry name" value="Nuclease_put_TT1808"/>
</dbReference>
<name>A0A2W1JKI7_9CYAN</name>
<organism evidence="2 3">
    <name type="scientific">Acaryochloris thomasi RCC1774</name>
    <dbReference type="NCBI Taxonomy" id="1764569"/>
    <lineage>
        <taxon>Bacteria</taxon>
        <taxon>Bacillati</taxon>
        <taxon>Cyanobacteriota</taxon>
        <taxon>Cyanophyceae</taxon>
        <taxon>Acaryochloridales</taxon>
        <taxon>Acaryochloridaceae</taxon>
        <taxon>Acaryochloris</taxon>
        <taxon>Acaryochloris thomasi</taxon>
    </lineage>
</organism>
<dbReference type="CDD" id="cd06260">
    <property type="entry name" value="DUF820-like"/>
    <property type="match status" value="1"/>
</dbReference>
<proteinExistence type="predicted"/>
<evidence type="ECO:0000313" key="2">
    <source>
        <dbReference type="EMBL" id="PZD73933.1"/>
    </source>
</evidence>
<comment type="caution">
    <text evidence="2">The sequence shown here is derived from an EMBL/GenBank/DDBJ whole genome shotgun (WGS) entry which is preliminary data.</text>
</comment>
<dbReference type="PANTHER" id="PTHR34107:SF5">
    <property type="entry name" value="SLL1355 PROTEIN"/>
    <property type="match status" value="1"/>
</dbReference>
<dbReference type="AlphaFoldDB" id="A0A2W1JKI7"/>
<evidence type="ECO:0000313" key="3">
    <source>
        <dbReference type="Proteomes" id="UP000248857"/>
    </source>
</evidence>
<reference evidence="2 3" key="1">
    <citation type="journal article" date="2018" name="Sci. Rep.">
        <title>A novel species of the marine cyanobacterium Acaryochloris with a unique pigment content and lifestyle.</title>
        <authorList>
            <person name="Partensky F."/>
            <person name="Six C."/>
            <person name="Ratin M."/>
            <person name="Garczarek L."/>
            <person name="Vaulot D."/>
            <person name="Probert I."/>
            <person name="Calteau A."/>
            <person name="Gourvil P."/>
            <person name="Marie D."/>
            <person name="Grebert T."/>
            <person name="Bouchier C."/>
            <person name="Le Panse S."/>
            <person name="Gachenot M."/>
            <person name="Rodriguez F."/>
            <person name="Garrido J.L."/>
        </authorList>
    </citation>
    <scope>NUCLEOTIDE SEQUENCE [LARGE SCALE GENOMIC DNA]</scope>
    <source>
        <strain evidence="2 3">RCC1774</strain>
    </source>
</reference>
<protein>
    <recommendedName>
        <fullName evidence="1">Putative restriction endonuclease domain-containing protein</fullName>
    </recommendedName>
</protein>
<dbReference type="Proteomes" id="UP000248857">
    <property type="component" value="Unassembled WGS sequence"/>
</dbReference>
<dbReference type="Gene3D" id="3.90.1570.10">
    <property type="entry name" value="tt1808, chain A"/>
    <property type="match status" value="1"/>
</dbReference>
<dbReference type="EMBL" id="PQWO01000004">
    <property type="protein sequence ID" value="PZD73933.1"/>
    <property type="molecule type" value="Genomic_DNA"/>
</dbReference>
<feature type="domain" description="Putative restriction endonuclease" evidence="1">
    <location>
        <begin position="15"/>
        <end position="173"/>
    </location>
</feature>
<dbReference type="PANTHER" id="PTHR34107">
    <property type="entry name" value="SLL0198 PROTEIN-RELATED"/>
    <property type="match status" value="1"/>
</dbReference>
<dbReference type="RefSeq" id="WP_110985648.1">
    <property type="nucleotide sequence ID" value="NZ_CAWNWM010000004.1"/>
</dbReference>
<dbReference type="Pfam" id="PF05685">
    <property type="entry name" value="Uma2"/>
    <property type="match status" value="1"/>
</dbReference>
<keyword evidence="3" id="KW-1185">Reference proteome</keyword>
<sequence>MISSARSLTLKAFLERLEIEASPAWEYIDGKVVQKPMPQIHHSRLQLKLASTIESADDQLVASFPELRCTFGERSVVPDIVVLTWQNIPLTVSGELEDGAISFAPDWVIEILSPDQKQTKVIDNVLHCLTHGSRLGWLIDPEERAIVVFQPQQEPKIYRSDQSPIVLAELDLNLTAAQIFSWLNMKRST</sequence>
<evidence type="ECO:0000259" key="1">
    <source>
        <dbReference type="Pfam" id="PF05685"/>
    </source>
</evidence>
<dbReference type="InterPro" id="IPR008538">
    <property type="entry name" value="Uma2"/>
</dbReference>
<dbReference type="SUPFAM" id="SSF52980">
    <property type="entry name" value="Restriction endonuclease-like"/>
    <property type="match status" value="1"/>
</dbReference>